<reference evidence="4" key="1">
    <citation type="submission" date="2017-02" db="UniProtKB">
        <authorList>
            <consortium name="WormBaseParasite"/>
        </authorList>
    </citation>
    <scope>IDENTIFICATION</scope>
</reference>
<evidence type="ECO:0000256" key="1">
    <source>
        <dbReference type="SAM" id="MobiDB-lite"/>
    </source>
</evidence>
<gene>
    <name evidence="2" type="ORF">NBR_LOCUS13710</name>
</gene>
<dbReference type="EMBL" id="UYSL01021122">
    <property type="protein sequence ID" value="VDL77299.1"/>
    <property type="molecule type" value="Genomic_DNA"/>
</dbReference>
<name>A0A0N4YB89_NIPBR</name>
<dbReference type="AlphaFoldDB" id="A0A0N4YB89"/>
<evidence type="ECO:0000313" key="3">
    <source>
        <dbReference type="Proteomes" id="UP000271162"/>
    </source>
</evidence>
<sequence length="160" mass="17688">MESTSNGGAIEPGQKLTASEEASDQARIADLRGLSDNLEMLEGDMMADEVEEEFQRLCEVDTKLATGAEGPADIEGSTRSTRTELKWKNEVHMLQEGTDSMHRRTAEEAERDTAMHRQLEDQKNITSCSCFLSLYVLVKMADKFLYTIPAGCAVNTVYSG</sequence>
<organism evidence="4">
    <name type="scientific">Nippostrongylus brasiliensis</name>
    <name type="common">Rat hookworm</name>
    <dbReference type="NCBI Taxonomy" id="27835"/>
    <lineage>
        <taxon>Eukaryota</taxon>
        <taxon>Metazoa</taxon>
        <taxon>Ecdysozoa</taxon>
        <taxon>Nematoda</taxon>
        <taxon>Chromadorea</taxon>
        <taxon>Rhabditida</taxon>
        <taxon>Rhabditina</taxon>
        <taxon>Rhabditomorpha</taxon>
        <taxon>Strongyloidea</taxon>
        <taxon>Heligmosomidae</taxon>
        <taxon>Nippostrongylus</taxon>
    </lineage>
</organism>
<evidence type="ECO:0000313" key="2">
    <source>
        <dbReference type="EMBL" id="VDL77299.1"/>
    </source>
</evidence>
<feature type="region of interest" description="Disordered" evidence="1">
    <location>
        <begin position="1"/>
        <end position="24"/>
    </location>
</feature>
<keyword evidence="3" id="KW-1185">Reference proteome</keyword>
<protein>
    <submittedName>
        <fullName evidence="4">V-SNARE domain-containing protein</fullName>
    </submittedName>
</protein>
<reference evidence="2 3" key="2">
    <citation type="submission" date="2018-11" db="EMBL/GenBank/DDBJ databases">
        <authorList>
            <consortium name="Pathogen Informatics"/>
        </authorList>
    </citation>
    <scope>NUCLEOTIDE SEQUENCE [LARGE SCALE GENOMIC DNA]</scope>
</reference>
<dbReference type="WBParaSite" id="NBR_0001370901-mRNA-1">
    <property type="protein sequence ID" value="NBR_0001370901-mRNA-1"/>
    <property type="gene ID" value="NBR_0001370901"/>
</dbReference>
<accession>A0A0N4YB89</accession>
<evidence type="ECO:0000313" key="4">
    <source>
        <dbReference type="WBParaSite" id="NBR_0001370901-mRNA-1"/>
    </source>
</evidence>
<dbReference type="Proteomes" id="UP000271162">
    <property type="component" value="Unassembled WGS sequence"/>
</dbReference>
<proteinExistence type="predicted"/>